<evidence type="ECO:0000256" key="1">
    <source>
        <dbReference type="ARBA" id="ARBA00004123"/>
    </source>
</evidence>
<feature type="region of interest" description="Disordered" evidence="6">
    <location>
        <begin position="426"/>
        <end position="461"/>
    </location>
</feature>
<feature type="compositionally biased region" description="Polar residues" evidence="6">
    <location>
        <begin position="54"/>
        <end position="73"/>
    </location>
</feature>
<keyword evidence="4" id="KW-0804">Transcription</keyword>
<dbReference type="Pfam" id="PF03847">
    <property type="entry name" value="TFIID_20kDa"/>
    <property type="match status" value="1"/>
</dbReference>
<protein>
    <recommendedName>
        <fullName evidence="7">Transcription initiation factor TFIID subunit 12 domain-containing protein</fullName>
    </recommendedName>
</protein>
<feature type="compositionally biased region" description="Low complexity" evidence="6">
    <location>
        <begin position="183"/>
        <end position="201"/>
    </location>
</feature>
<dbReference type="InterPro" id="IPR037794">
    <property type="entry name" value="TAF12"/>
</dbReference>
<feature type="region of interest" description="Disordered" evidence="6">
    <location>
        <begin position="1"/>
        <end position="324"/>
    </location>
</feature>
<proteinExistence type="inferred from homology"/>
<dbReference type="PANTHER" id="PTHR12264:SF21">
    <property type="entry name" value="TRANSCRIPTION INITIATION FACTOR TFIID SUBUNIT 12"/>
    <property type="match status" value="1"/>
</dbReference>
<evidence type="ECO:0000256" key="4">
    <source>
        <dbReference type="ARBA" id="ARBA00023163"/>
    </source>
</evidence>
<accession>A0ABD3SMI0</accession>
<feature type="compositionally biased region" description="Low complexity" evidence="6">
    <location>
        <begin position="34"/>
        <end position="44"/>
    </location>
</feature>
<gene>
    <name evidence="8" type="ORF">ACJIZ3_021813</name>
</gene>
<feature type="compositionally biased region" description="Polar residues" evidence="6">
    <location>
        <begin position="261"/>
        <end position="285"/>
    </location>
</feature>
<sequence>MDQIPSSSAAQPTEQKSPETPQPPSTATPPAPPLSTDHTATPTPTLKPPTITPQSQTTRPPFNTRPWQQQPYSHFSLPSPPLPSSSSSPGGIAIGVPAPSPPPPPPASFSSLAPPSYGTQQSQIRQPMQGIGMASSIRPGGVSLNQLRPSHSSLRPQSGPTSQSPSSQNFQGQGMLRMSTLGSSNSPSPSSSQNPHAQNQPWLSSGNQGKPPLPTPTLRPQTSSQSFQQRSHISQQHHHNTPATTQQQSITSSQQLPQTSGSGQLQENYGQQFPPSRIQHQQQITRGPGVGSQRPPLGTSQSSPFHSGPPSKTPIVENEESSTRIVTKRSIQDIVNQIDPSEKLDPEVEDILADIAEDFVESITTFGCSLAKHRKSSILEAKDILLHLERNWNMTLPGFGGDEIKLYKKPFVSDVHRERLAAIRKSSVATDTTTKNQGGPSAGNAKGHMAKGPANIIGSPT</sequence>
<dbReference type="GO" id="GO:0005634">
    <property type="term" value="C:nucleus"/>
    <property type="evidence" value="ECO:0007669"/>
    <property type="project" value="UniProtKB-SubCell"/>
</dbReference>
<feature type="compositionally biased region" description="Polar residues" evidence="6">
    <location>
        <begin position="1"/>
        <end position="15"/>
    </location>
</feature>
<name>A0ABD3SMI0_9LAMI</name>
<keyword evidence="3" id="KW-0805">Transcription regulation</keyword>
<feature type="compositionally biased region" description="Pro residues" evidence="6">
    <location>
        <begin position="20"/>
        <end position="33"/>
    </location>
</feature>
<dbReference type="PANTHER" id="PTHR12264">
    <property type="entry name" value="TRANSCRIPTION INITIATION FACTOR TFIID SUBUNIT 12"/>
    <property type="match status" value="1"/>
</dbReference>
<comment type="caution">
    <text evidence="8">The sequence shown here is derived from an EMBL/GenBank/DDBJ whole genome shotgun (WGS) entry which is preliminary data.</text>
</comment>
<comment type="subcellular location">
    <subcellularLocation>
        <location evidence="1">Nucleus</location>
    </subcellularLocation>
</comment>
<dbReference type="FunFam" id="1.10.20.10:FF:000011">
    <property type="entry name" value="Transcription initiation factor TFIID subunit 12"/>
    <property type="match status" value="1"/>
</dbReference>
<dbReference type="Proteomes" id="UP001634393">
    <property type="component" value="Unassembled WGS sequence"/>
</dbReference>
<evidence type="ECO:0000313" key="8">
    <source>
        <dbReference type="EMBL" id="KAL3825784.1"/>
    </source>
</evidence>
<feature type="domain" description="Transcription initiation factor TFIID subunit 12" evidence="7">
    <location>
        <begin position="327"/>
        <end position="394"/>
    </location>
</feature>
<evidence type="ECO:0000256" key="5">
    <source>
        <dbReference type="ARBA" id="ARBA00023242"/>
    </source>
</evidence>
<dbReference type="InterPro" id="IPR009072">
    <property type="entry name" value="Histone-fold"/>
</dbReference>
<evidence type="ECO:0000256" key="6">
    <source>
        <dbReference type="SAM" id="MobiDB-lite"/>
    </source>
</evidence>
<evidence type="ECO:0000313" key="9">
    <source>
        <dbReference type="Proteomes" id="UP001634393"/>
    </source>
</evidence>
<feature type="compositionally biased region" description="Low complexity" evidence="6">
    <location>
        <begin position="244"/>
        <end position="260"/>
    </location>
</feature>
<feature type="compositionally biased region" description="Pro residues" evidence="6">
    <location>
        <begin position="98"/>
        <end position="107"/>
    </location>
</feature>
<feature type="compositionally biased region" description="Low complexity" evidence="6">
    <location>
        <begin position="218"/>
        <end position="234"/>
    </location>
</feature>
<comment type="similarity">
    <text evidence="2">Belongs to the TAF12 family.</text>
</comment>
<evidence type="ECO:0000256" key="3">
    <source>
        <dbReference type="ARBA" id="ARBA00023015"/>
    </source>
</evidence>
<dbReference type="Gene3D" id="1.10.20.10">
    <property type="entry name" value="Histone, subunit A"/>
    <property type="match status" value="1"/>
</dbReference>
<dbReference type="EMBL" id="JBJXBP010000006">
    <property type="protein sequence ID" value="KAL3825784.1"/>
    <property type="molecule type" value="Genomic_DNA"/>
</dbReference>
<feature type="compositionally biased region" description="Polar residues" evidence="6">
    <location>
        <begin position="117"/>
        <end position="126"/>
    </location>
</feature>
<evidence type="ECO:0000256" key="2">
    <source>
        <dbReference type="ARBA" id="ARBA00007530"/>
    </source>
</evidence>
<feature type="compositionally biased region" description="Polar residues" evidence="6">
    <location>
        <begin position="143"/>
        <end position="155"/>
    </location>
</feature>
<feature type="compositionally biased region" description="Low complexity" evidence="6">
    <location>
        <begin position="156"/>
        <end position="168"/>
    </location>
</feature>
<organism evidence="8 9">
    <name type="scientific">Penstemon smallii</name>
    <dbReference type="NCBI Taxonomy" id="265156"/>
    <lineage>
        <taxon>Eukaryota</taxon>
        <taxon>Viridiplantae</taxon>
        <taxon>Streptophyta</taxon>
        <taxon>Embryophyta</taxon>
        <taxon>Tracheophyta</taxon>
        <taxon>Spermatophyta</taxon>
        <taxon>Magnoliopsida</taxon>
        <taxon>eudicotyledons</taxon>
        <taxon>Gunneridae</taxon>
        <taxon>Pentapetalae</taxon>
        <taxon>asterids</taxon>
        <taxon>lamiids</taxon>
        <taxon>Lamiales</taxon>
        <taxon>Plantaginaceae</taxon>
        <taxon>Cheloneae</taxon>
        <taxon>Penstemon</taxon>
    </lineage>
</organism>
<keyword evidence="9" id="KW-1185">Reference proteome</keyword>
<reference evidence="8 9" key="1">
    <citation type="submission" date="2024-12" db="EMBL/GenBank/DDBJ databases">
        <title>The unique morphological basis and parallel evolutionary history of personate flowers in Penstemon.</title>
        <authorList>
            <person name="Depatie T.H."/>
            <person name="Wessinger C.A."/>
        </authorList>
    </citation>
    <scope>NUCLEOTIDE SEQUENCE [LARGE SCALE GENOMIC DNA]</scope>
    <source>
        <strain evidence="8">WTNN_2</strain>
        <tissue evidence="8">Leaf</tissue>
    </source>
</reference>
<keyword evidence="5" id="KW-0539">Nucleus</keyword>
<dbReference type="AlphaFoldDB" id="A0ABD3SMI0"/>
<feature type="compositionally biased region" description="Polar residues" evidence="6">
    <location>
        <begin position="427"/>
        <end position="439"/>
    </location>
</feature>
<dbReference type="CDD" id="cd07981">
    <property type="entry name" value="HFD_TAF12"/>
    <property type="match status" value="1"/>
</dbReference>
<evidence type="ECO:0000259" key="7">
    <source>
        <dbReference type="Pfam" id="PF03847"/>
    </source>
</evidence>
<dbReference type="InterPro" id="IPR003228">
    <property type="entry name" value="TFIID_TAF12_dom"/>
</dbReference>
<dbReference type="SUPFAM" id="SSF47113">
    <property type="entry name" value="Histone-fold"/>
    <property type="match status" value="1"/>
</dbReference>